<dbReference type="Proteomes" id="UP000191089">
    <property type="component" value="Unassembled WGS sequence"/>
</dbReference>
<accession>A0ABX3M671</accession>
<dbReference type="EMBL" id="LOKQ01000303">
    <property type="protein sequence ID" value="OOX08729.1"/>
    <property type="molecule type" value="Genomic_DNA"/>
</dbReference>
<comment type="caution">
    <text evidence="1">The sequence shown here is derived from an EMBL/GenBank/DDBJ whole genome shotgun (WGS) entry which is preliminary data.</text>
</comment>
<reference evidence="1 2" key="1">
    <citation type="submission" date="2015-12" db="EMBL/GenBank/DDBJ databases">
        <authorList>
            <person name="Bansal K."/>
            <person name="Midha S."/>
            <person name="Patil P.B."/>
        </authorList>
    </citation>
    <scope>NUCLEOTIDE SEQUENCE [LARGE SCALE GENOMIC DNA]</scope>
    <source>
        <strain evidence="1 2">LMG558</strain>
    </source>
</reference>
<evidence type="ECO:0000313" key="1">
    <source>
        <dbReference type="EMBL" id="OOX08729.1"/>
    </source>
</evidence>
<proteinExistence type="predicted"/>
<evidence type="ECO:0000313" key="2">
    <source>
        <dbReference type="Proteomes" id="UP000191089"/>
    </source>
</evidence>
<gene>
    <name evidence="1" type="ORF">Xcaj_18675</name>
</gene>
<sequence>MKRHLLEEGKRVQDLAEPWQCCVQNVYDRLSRGRVLAPGHIDAAIAFLRLDEFDAAELRLLGAREAGWNIDTKYLLKETPDA</sequence>
<protein>
    <submittedName>
        <fullName evidence="1">Uncharacterized protein</fullName>
    </submittedName>
</protein>
<name>A0ABX3M671_9XANT</name>
<keyword evidence="2" id="KW-1185">Reference proteome</keyword>
<organism evidence="1 2">
    <name type="scientific">Xanthomonas axonopodis pv. cajani</name>
    <dbReference type="NCBI Taxonomy" id="487827"/>
    <lineage>
        <taxon>Bacteria</taxon>
        <taxon>Pseudomonadati</taxon>
        <taxon>Pseudomonadota</taxon>
        <taxon>Gammaproteobacteria</taxon>
        <taxon>Lysobacterales</taxon>
        <taxon>Lysobacteraceae</taxon>
        <taxon>Xanthomonas</taxon>
    </lineage>
</organism>